<sequence>MESLLSKSWEESKKTWHIAGPAILGSVFQFSISFVTAAFAGHLGAVALAAVSVAQNVIEGFAFGILLGMGSALETLCGQAVGAGQFHILGIYLQRSWVITLATATVLTPLYVFTAPILKLLRQPTDISEVAGEFCVWVIPQLFAYAVNFPLQKFFQSQRKIWVITEIAGAVLGLHILLNWVFVVRLGYGLAAAAIVGNVSWWLINLAQLVYLFSGCFRDSWTGFSLLAFQNLSAFFKLSLASAIMLWLVLCCNSFRFLRTLELWYYTAVIILVGYLKNPDVAVAAISICVRVSNELGANRPQAAKFSVVVVLTTSVLIGTVFMAMALIFRKKLPEFFTDVPEVINEASKLGIISSTIAGVAIGAGWQTSVAFINSACYYLLGLPVGAVLGFKLKLDELAAKAEERMMAMATMSSKISKSLSPKRSKLSLPLCCSQADAAAPVASPPPSSPRRDRVDELLEVFRHIDQDRDGKISSVELLGFFGSIGEEMPMEDAEAAIAELDSDGDRLLDFGDFLRMMEREEEDDLRRAFEMFEVVKGSGRITPKGLQRMMSRLGEERSVEDCKAMIRAYDLDGDGELDFNEFHQMMS</sequence>
<feature type="domain" description="EF-hand" evidence="8">
    <location>
        <begin position="562"/>
        <end position="588"/>
    </location>
</feature>
<dbReference type="NCBIfam" id="TIGR00797">
    <property type="entry name" value="matE"/>
    <property type="match status" value="1"/>
</dbReference>
<evidence type="ECO:0000313" key="10">
    <source>
        <dbReference type="Proteomes" id="UP001055439"/>
    </source>
</evidence>
<feature type="transmembrane region" description="Helical" evidence="7">
    <location>
        <begin position="188"/>
        <end position="213"/>
    </location>
</feature>
<organism evidence="9 10">
    <name type="scientific">Musa troglodytarum</name>
    <name type="common">fe'i banana</name>
    <dbReference type="NCBI Taxonomy" id="320322"/>
    <lineage>
        <taxon>Eukaryota</taxon>
        <taxon>Viridiplantae</taxon>
        <taxon>Streptophyta</taxon>
        <taxon>Embryophyta</taxon>
        <taxon>Tracheophyta</taxon>
        <taxon>Spermatophyta</taxon>
        <taxon>Magnoliopsida</taxon>
        <taxon>Liliopsida</taxon>
        <taxon>Zingiberales</taxon>
        <taxon>Musaceae</taxon>
        <taxon>Musa</taxon>
    </lineage>
</organism>
<protein>
    <recommendedName>
        <fullName evidence="7">Protein DETOXIFICATION</fullName>
    </recommendedName>
    <alternativeName>
        <fullName evidence="7">Multidrug and toxic compound extrusion protein</fullName>
    </alternativeName>
</protein>
<reference evidence="9" key="1">
    <citation type="submission" date="2022-05" db="EMBL/GenBank/DDBJ databases">
        <title>The Musa troglodytarum L. genome provides insights into the mechanism of non-climacteric behaviour and enrichment of carotenoids.</title>
        <authorList>
            <person name="Wang J."/>
        </authorList>
    </citation>
    <scope>NUCLEOTIDE SEQUENCE</scope>
    <source>
        <tissue evidence="9">Leaf</tissue>
    </source>
</reference>
<feature type="transmembrane region" description="Helical" evidence="7">
    <location>
        <begin position="306"/>
        <end position="329"/>
    </location>
</feature>
<feature type="transmembrane region" description="Helical" evidence="7">
    <location>
        <begin position="161"/>
        <end position="182"/>
    </location>
</feature>
<feature type="transmembrane region" description="Helical" evidence="7">
    <location>
        <begin position="130"/>
        <end position="149"/>
    </location>
</feature>
<name>A0A9E7H9Q2_9LILI</name>
<dbReference type="Pfam" id="PF13499">
    <property type="entry name" value="EF-hand_7"/>
    <property type="match status" value="1"/>
</dbReference>
<keyword evidence="6 7" id="KW-0472">Membrane</keyword>
<proteinExistence type="inferred from homology"/>
<evidence type="ECO:0000256" key="2">
    <source>
        <dbReference type="ARBA" id="ARBA00010199"/>
    </source>
</evidence>
<dbReference type="PANTHER" id="PTHR11206">
    <property type="entry name" value="MULTIDRUG RESISTANCE PROTEIN"/>
    <property type="match status" value="1"/>
</dbReference>
<keyword evidence="10" id="KW-1185">Reference proteome</keyword>
<evidence type="ECO:0000259" key="8">
    <source>
        <dbReference type="SMART" id="SM00054"/>
    </source>
</evidence>
<evidence type="ECO:0000256" key="5">
    <source>
        <dbReference type="ARBA" id="ARBA00022989"/>
    </source>
</evidence>
<dbReference type="CDD" id="cd00051">
    <property type="entry name" value="EFh"/>
    <property type="match status" value="2"/>
</dbReference>
<dbReference type="FunFam" id="1.10.238.10:FF:000001">
    <property type="entry name" value="Calmodulin 1"/>
    <property type="match status" value="1"/>
</dbReference>
<feature type="transmembrane region" description="Helical" evidence="7">
    <location>
        <begin position="21"/>
        <end position="54"/>
    </location>
</feature>
<dbReference type="InterPro" id="IPR002528">
    <property type="entry name" value="MATE_fam"/>
</dbReference>
<evidence type="ECO:0000256" key="1">
    <source>
        <dbReference type="ARBA" id="ARBA00004141"/>
    </source>
</evidence>
<dbReference type="EMBL" id="CP097510">
    <property type="protein sequence ID" value="URE29445.1"/>
    <property type="molecule type" value="Genomic_DNA"/>
</dbReference>
<dbReference type="PROSITE" id="PS00018">
    <property type="entry name" value="EF_HAND_1"/>
    <property type="match status" value="3"/>
</dbReference>
<dbReference type="GO" id="GO:1990961">
    <property type="term" value="P:xenobiotic detoxification by transmembrane export across the plasma membrane"/>
    <property type="evidence" value="ECO:0007669"/>
    <property type="project" value="InterPro"/>
</dbReference>
<dbReference type="InterPro" id="IPR002048">
    <property type="entry name" value="EF_hand_dom"/>
</dbReference>
<evidence type="ECO:0000256" key="4">
    <source>
        <dbReference type="ARBA" id="ARBA00022837"/>
    </source>
</evidence>
<feature type="transmembrane region" description="Helical" evidence="7">
    <location>
        <begin position="60"/>
        <end position="84"/>
    </location>
</feature>
<dbReference type="GO" id="GO:0016020">
    <property type="term" value="C:membrane"/>
    <property type="evidence" value="ECO:0007669"/>
    <property type="project" value="UniProtKB-SubCell"/>
</dbReference>
<evidence type="ECO:0000256" key="7">
    <source>
        <dbReference type="RuleBase" id="RU004914"/>
    </source>
</evidence>
<dbReference type="SUPFAM" id="SSF47473">
    <property type="entry name" value="EF-hand"/>
    <property type="match status" value="1"/>
</dbReference>
<evidence type="ECO:0000256" key="6">
    <source>
        <dbReference type="ARBA" id="ARBA00023136"/>
    </source>
</evidence>
<feature type="transmembrane region" description="Helical" evidence="7">
    <location>
        <begin position="96"/>
        <end position="118"/>
    </location>
</feature>
<feature type="domain" description="EF-hand" evidence="8">
    <location>
        <begin position="457"/>
        <end position="485"/>
    </location>
</feature>
<keyword evidence="5 7" id="KW-1133">Transmembrane helix</keyword>
<dbReference type="GO" id="GO:0005509">
    <property type="term" value="F:calcium ion binding"/>
    <property type="evidence" value="ECO:0007669"/>
    <property type="project" value="InterPro"/>
</dbReference>
<dbReference type="CDD" id="cd13132">
    <property type="entry name" value="MATE_eukaryotic"/>
    <property type="match status" value="1"/>
</dbReference>
<comment type="similarity">
    <text evidence="2 7">Belongs to the multi antimicrobial extrusion (MATE) (TC 2.A.66.1) family.</text>
</comment>
<dbReference type="OrthoDB" id="2126698at2759"/>
<feature type="domain" description="EF-hand" evidence="8">
    <location>
        <begin position="525"/>
        <end position="554"/>
    </location>
</feature>
<dbReference type="InterPro" id="IPR011992">
    <property type="entry name" value="EF-hand-dom_pair"/>
</dbReference>
<dbReference type="Pfam" id="PF13833">
    <property type="entry name" value="EF-hand_8"/>
    <property type="match status" value="1"/>
</dbReference>
<dbReference type="SMART" id="SM00054">
    <property type="entry name" value="EFh"/>
    <property type="match status" value="4"/>
</dbReference>
<feature type="domain" description="EF-hand" evidence="8">
    <location>
        <begin position="493"/>
        <end position="521"/>
    </location>
</feature>
<dbReference type="AlphaFoldDB" id="A0A9E7H9Q2"/>
<dbReference type="InterPro" id="IPR045069">
    <property type="entry name" value="MATE_euk"/>
</dbReference>
<evidence type="ECO:0000256" key="3">
    <source>
        <dbReference type="ARBA" id="ARBA00022692"/>
    </source>
</evidence>
<dbReference type="GO" id="GO:0042910">
    <property type="term" value="F:xenobiotic transmembrane transporter activity"/>
    <property type="evidence" value="ECO:0007669"/>
    <property type="project" value="InterPro"/>
</dbReference>
<comment type="caution">
    <text evidence="7">Lacks conserved residue(s) required for the propagation of feature annotation.</text>
</comment>
<gene>
    <name evidence="9" type="ORF">MUK42_03159</name>
</gene>
<dbReference type="Gene3D" id="1.10.238.10">
    <property type="entry name" value="EF-hand"/>
    <property type="match status" value="2"/>
</dbReference>
<dbReference type="GO" id="GO:0015297">
    <property type="term" value="F:antiporter activity"/>
    <property type="evidence" value="ECO:0007669"/>
    <property type="project" value="InterPro"/>
</dbReference>
<comment type="subcellular location">
    <subcellularLocation>
        <location evidence="1">Membrane</location>
        <topology evidence="1">Multi-pass membrane protein</topology>
    </subcellularLocation>
</comment>
<keyword evidence="3 7" id="KW-0812">Transmembrane</keyword>
<dbReference type="InterPro" id="IPR018247">
    <property type="entry name" value="EF_Hand_1_Ca_BS"/>
</dbReference>
<dbReference type="Pfam" id="PF01554">
    <property type="entry name" value="MatE"/>
    <property type="match status" value="2"/>
</dbReference>
<feature type="transmembrane region" description="Helical" evidence="7">
    <location>
        <begin position="234"/>
        <end position="258"/>
    </location>
</feature>
<evidence type="ECO:0000313" key="9">
    <source>
        <dbReference type="EMBL" id="URE29445.1"/>
    </source>
</evidence>
<dbReference type="Proteomes" id="UP001055439">
    <property type="component" value="Chromosome 8"/>
</dbReference>
<accession>A0A9E7H9Q2</accession>
<keyword evidence="4" id="KW-0106">Calcium</keyword>